<dbReference type="RefSeq" id="WP_150885850.1">
    <property type="nucleotide sequence ID" value="NZ_CP032452.1"/>
</dbReference>
<sequence>MTKRKQSLKQPISFKENIRDLAIYNYLESIKNTLGKSNYVKNLVEEDMRKKGLWKDEYDS</sequence>
<organism evidence="1 2">
    <name type="scientific">Paraclostridium bifermentans</name>
    <name type="common">Clostridium bifermentans</name>
    <dbReference type="NCBI Taxonomy" id="1490"/>
    <lineage>
        <taxon>Bacteria</taxon>
        <taxon>Bacillati</taxon>
        <taxon>Bacillota</taxon>
        <taxon>Clostridia</taxon>
        <taxon>Peptostreptococcales</taxon>
        <taxon>Peptostreptococcaceae</taxon>
        <taxon>Paraclostridium</taxon>
    </lineage>
</organism>
<accession>A0A5P3XEM1</accession>
<evidence type="ECO:0000313" key="2">
    <source>
        <dbReference type="Proteomes" id="UP000326961"/>
    </source>
</evidence>
<name>A0A5P3XEM1_PARBF</name>
<proteinExistence type="predicted"/>
<dbReference type="AlphaFoldDB" id="A0A5P3XEM1"/>
<dbReference type="Proteomes" id="UP000326961">
    <property type="component" value="Chromosome"/>
</dbReference>
<protein>
    <submittedName>
        <fullName evidence="1">Uncharacterized protein</fullName>
    </submittedName>
</protein>
<gene>
    <name evidence="1" type="ORF">D4A35_03160</name>
</gene>
<evidence type="ECO:0000313" key="1">
    <source>
        <dbReference type="EMBL" id="QEZ67981.1"/>
    </source>
</evidence>
<dbReference type="EMBL" id="CP032452">
    <property type="protein sequence ID" value="QEZ67981.1"/>
    <property type="molecule type" value="Genomic_DNA"/>
</dbReference>
<reference evidence="1 2" key="1">
    <citation type="submission" date="2018-09" db="EMBL/GenBank/DDBJ databases">
        <title>A clostridial neurotoxin that targets Anopheles mosquitoes.</title>
        <authorList>
            <person name="Contreras E."/>
            <person name="Masuyer G."/>
            <person name="Qureshi N."/>
            <person name="Chawla S."/>
            <person name="Lim H.L."/>
            <person name="Chen J."/>
            <person name="Stenmark P."/>
            <person name="Gill S."/>
        </authorList>
    </citation>
    <scope>NUCLEOTIDE SEQUENCE [LARGE SCALE GENOMIC DNA]</scope>
    <source>
        <strain evidence="1 2">Cbm</strain>
    </source>
</reference>